<keyword evidence="2" id="KW-0436">Ligase</keyword>
<feature type="domain" description="Peptidase C51" evidence="7">
    <location>
        <begin position="42"/>
        <end position="186"/>
    </location>
</feature>
<keyword evidence="4" id="KW-0547">Nucleotide-binding</keyword>
<evidence type="ECO:0000313" key="9">
    <source>
        <dbReference type="Proteomes" id="UP000464524"/>
    </source>
</evidence>
<reference evidence="8 9" key="1">
    <citation type="submission" date="2019-12" db="EMBL/GenBank/DDBJ databases">
        <title>Genome sequencing and assembly of endphytes of Porphyra tenera.</title>
        <authorList>
            <person name="Park J.M."/>
            <person name="Shin R."/>
            <person name="Jo S.H."/>
        </authorList>
    </citation>
    <scope>NUCLEOTIDE SEQUENCE [LARGE SCALE GENOMIC DNA]</scope>
    <source>
        <strain evidence="8 9">GPM4</strain>
    </source>
</reference>
<dbReference type="SUPFAM" id="SSF56059">
    <property type="entry name" value="Glutathione synthetase ATP-binding domain-like"/>
    <property type="match status" value="1"/>
</dbReference>
<keyword evidence="6" id="KW-0460">Magnesium</keyword>
<accession>A0A857JIB7</accession>
<dbReference type="EMBL" id="CP047656">
    <property type="protein sequence ID" value="QHJ10988.1"/>
    <property type="molecule type" value="Genomic_DNA"/>
</dbReference>
<comment type="similarity">
    <text evidence="1">In the C-terminal section; belongs to the glutathionylspermidine synthase preATP-grasp family.</text>
</comment>
<evidence type="ECO:0000313" key="8">
    <source>
        <dbReference type="EMBL" id="QHJ10988.1"/>
    </source>
</evidence>
<evidence type="ECO:0000256" key="3">
    <source>
        <dbReference type="ARBA" id="ARBA00022723"/>
    </source>
</evidence>
<protein>
    <submittedName>
        <fullName evidence="8">Bifunctional glutathionylspermidine synthetase/amidase</fullName>
    </submittedName>
</protein>
<keyword evidence="9" id="KW-1185">Reference proteome</keyword>
<dbReference type="GO" id="GO:0008884">
    <property type="term" value="F:glutathionylspermidine amidase activity"/>
    <property type="evidence" value="ECO:0007669"/>
    <property type="project" value="TreeGrafter"/>
</dbReference>
<name>A0A857JIB7_9ALTE</name>
<dbReference type="InterPro" id="IPR005494">
    <property type="entry name" value="GSPS_pre-ATP-grasp-like_dom"/>
</dbReference>
<organism evidence="8 9">
    <name type="scientific">Paraglaciecola mesophila</name>
    <dbReference type="NCBI Taxonomy" id="197222"/>
    <lineage>
        <taxon>Bacteria</taxon>
        <taxon>Pseudomonadati</taxon>
        <taxon>Pseudomonadota</taxon>
        <taxon>Gammaproteobacteria</taxon>
        <taxon>Alteromonadales</taxon>
        <taxon>Alteromonadaceae</taxon>
        <taxon>Paraglaciecola</taxon>
    </lineage>
</organism>
<evidence type="ECO:0000256" key="5">
    <source>
        <dbReference type="ARBA" id="ARBA00022840"/>
    </source>
</evidence>
<dbReference type="Proteomes" id="UP000464524">
    <property type="component" value="Chromosome"/>
</dbReference>
<dbReference type="InterPro" id="IPR051705">
    <property type="entry name" value="Gsp_Synthetase/Amidase"/>
</dbReference>
<keyword evidence="3" id="KW-0479">Metal-binding</keyword>
<gene>
    <name evidence="8" type="ORF">FX988_01210</name>
</gene>
<dbReference type="InterPro" id="IPR038765">
    <property type="entry name" value="Papain-like_cys_pep_sf"/>
</dbReference>
<dbReference type="Pfam" id="PF03738">
    <property type="entry name" value="GSP_synth"/>
    <property type="match status" value="1"/>
</dbReference>
<dbReference type="GO" id="GO:0005524">
    <property type="term" value="F:ATP binding"/>
    <property type="evidence" value="ECO:0007669"/>
    <property type="project" value="UniProtKB-KW"/>
</dbReference>
<sequence>MPQPHAQTHANNNDASPLLFGAVQGVTMDGVVSYSSDYDSVDENHYPNRKAFRSYYDGIYMGYKWQCVEFARRWLYINKGQIFNDVAMAYEIFKLRSIRDVVNNVELPLNAFANGAKRRPEVGSMLIWDEGGEFEHTGHIAIVTEVFDNKIRVAEQNMNFSPWPVGQHYAREIEAKIGASGDYWLKCAFSESTILGWVTQTADPTHSESLPDANPALFNIKQVEHAHSDANERPWLNIANEDESAYVDMMQGHWLSSIEQDYYKYFVVSQGAQDMLESATDELHGLFMHATDYVLQHPELLAAFELPPSILPKVLRSWDNRNNQLITSRFDFAMSASGLKVYEYNCDSASCYMEAGKVQGKWARHLGIKSGTDNGAHLFKELVEAWRKCDVVAGPNATIHVLQDTDPEEDYHALFMKKAIEGAGFKSVRVIGLNTLKFGEQGQILDQFGHPIHWVWKTWAWETALEQLRQESETGRSITRSAKDKMAKEAVHLSDVLLNDNIMVYEPLWTLIPSNKAILPVLWSLFPNHPLLLNTSFELNDELKASGYVIKPIVGRCGENIQLIDSNSKVLDDKGGAFGEREQIYQQLFALPKIDNYYVQLCTFTAAGHYAGSNVRVDKSMIIGKNSDCMALRTLEDDAFLRLK</sequence>
<dbReference type="Gene3D" id="3.30.1490.330">
    <property type="match status" value="1"/>
</dbReference>
<evidence type="ECO:0000259" key="7">
    <source>
        <dbReference type="PROSITE" id="PS50911"/>
    </source>
</evidence>
<proteinExistence type="inferred from homology"/>
<dbReference type="RefSeq" id="WP_160178783.1">
    <property type="nucleotide sequence ID" value="NZ_CP047656.1"/>
</dbReference>
<dbReference type="InterPro" id="IPR007921">
    <property type="entry name" value="CHAP_dom"/>
</dbReference>
<dbReference type="Gene3D" id="3.90.1720.10">
    <property type="entry name" value="endopeptidase domain like (from Nostoc punctiforme)"/>
    <property type="match status" value="1"/>
</dbReference>
<evidence type="ECO:0000256" key="4">
    <source>
        <dbReference type="ARBA" id="ARBA00022741"/>
    </source>
</evidence>
<dbReference type="PANTHER" id="PTHR30094:SF0">
    <property type="entry name" value="BIFUNCTIONAL GLUTATHIONYLSPERMIDINE SYNTHETASE_AMIDASE-RELATED"/>
    <property type="match status" value="1"/>
</dbReference>
<evidence type="ECO:0000256" key="2">
    <source>
        <dbReference type="ARBA" id="ARBA00022598"/>
    </source>
</evidence>
<dbReference type="InterPro" id="IPR016185">
    <property type="entry name" value="PreATP-grasp_dom_sf"/>
</dbReference>
<dbReference type="PANTHER" id="PTHR30094">
    <property type="entry name" value="BIFUNCTIONAL GLUTATHIONYLSPERMIDINE SYNTHETASE/AMIDASE-RELATED"/>
    <property type="match status" value="1"/>
</dbReference>
<dbReference type="KEGG" id="pmes:FX988_01210"/>
<dbReference type="Pfam" id="PF05257">
    <property type="entry name" value="CHAP"/>
    <property type="match status" value="1"/>
</dbReference>
<dbReference type="PROSITE" id="PS50911">
    <property type="entry name" value="CHAP"/>
    <property type="match status" value="1"/>
</dbReference>
<dbReference type="OrthoDB" id="9765517at2"/>
<dbReference type="NCBIfam" id="NF007801">
    <property type="entry name" value="PRK10507.1"/>
    <property type="match status" value="1"/>
</dbReference>
<dbReference type="AlphaFoldDB" id="A0A857JIB7"/>
<dbReference type="SUPFAM" id="SSF52440">
    <property type="entry name" value="PreATP-grasp domain"/>
    <property type="match status" value="1"/>
</dbReference>
<dbReference type="GO" id="GO:0008885">
    <property type="term" value="F:glutathionylspermidine synthase activity"/>
    <property type="evidence" value="ECO:0007669"/>
    <property type="project" value="TreeGrafter"/>
</dbReference>
<keyword evidence="5" id="KW-0067">ATP-binding</keyword>
<dbReference type="GO" id="GO:0046872">
    <property type="term" value="F:metal ion binding"/>
    <property type="evidence" value="ECO:0007669"/>
    <property type="project" value="UniProtKB-KW"/>
</dbReference>
<dbReference type="SUPFAM" id="SSF54001">
    <property type="entry name" value="Cysteine proteinases"/>
    <property type="match status" value="1"/>
</dbReference>
<evidence type="ECO:0000256" key="1">
    <source>
        <dbReference type="ARBA" id="ARBA00008227"/>
    </source>
</evidence>
<evidence type="ECO:0000256" key="6">
    <source>
        <dbReference type="ARBA" id="ARBA00022842"/>
    </source>
</evidence>